<feature type="signal peptide" evidence="1">
    <location>
        <begin position="1"/>
        <end position="24"/>
    </location>
</feature>
<proteinExistence type="predicted"/>
<dbReference type="Proteomes" id="UP000007590">
    <property type="component" value="Chromosome"/>
</dbReference>
<evidence type="ECO:0000313" key="3">
    <source>
        <dbReference type="Proteomes" id="UP000007590"/>
    </source>
</evidence>
<dbReference type="RefSeq" id="WP_014681156.1">
    <property type="nucleotide sequence ID" value="NC_017770.1"/>
</dbReference>
<protein>
    <submittedName>
        <fullName evidence="2">Uncharacterized protein</fullName>
    </submittedName>
</protein>
<evidence type="ECO:0000256" key="1">
    <source>
        <dbReference type="SAM" id="SignalP"/>
    </source>
</evidence>
<gene>
    <name evidence="2" type="ordered locus">Solca_2907</name>
</gene>
<sequence length="114" mass="12685">MKSIVKCAITALVLFSACSSGKQATSSKATENNQVDGIPTEWGQPIRFTDTDSGIEYAMANNDRYLFLIFRIINPQLEMKMLVSGARLWFDANGGTSEHNTIEFPLKKWDAASY</sequence>
<organism evidence="2 3">
    <name type="scientific">Solitalea canadensis (strain ATCC 29591 / DSM 3403 / JCM 21819 / LMG 8368 / NBRC 15130 / NCIMB 12057 / USAM 9D)</name>
    <name type="common">Flexibacter canadensis</name>
    <dbReference type="NCBI Taxonomy" id="929556"/>
    <lineage>
        <taxon>Bacteria</taxon>
        <taxon>Pseudomonadati</taxon>
        <taxon>Bacteroidota</taxon>
        <taxon>Sphingobacteriia</taxon>
        <taxon>Sphingobacteriales</taxon>
        <taxon>Sphingobacteriaceae</taxon>
        <taxon>Solitalea</taxon>
    </lineage>
</organism>
<reference evidence="2" key="1">
    <citation type="submission" date="2012-02" db="EMBL/GenBank/DDBJ databases">
        <title>The complete genome of Solitalea canadensis DSM 3403.</title>
        <authorList>
            <consortium name="US DOE Joint Genome Institute (JGI-PGF)"/>
            <person name="Lucas S."/>
            <person name="Copeland A."/>
            <person name="Lapidus A."/>
            <person name="Glavina del Rio T."/>
            <person name="Dalin E."/>
            <person name="Tice H."/>
            <person name="Bruce D."/>
            <person name="Goodwin L."/>
            <person name="Pitluck S."/>
            <person name="Peters L."/>
            <person name="Ovchinnikova G."/>
            <person name="Lu M."/>
            <person name="Kyrpides N."/>
            <person name="Mavromatis K."/>
            <person name="Ivanova N."/>
            <person name="Brettin T."/>
            <person name="Detter J.C."/>
            <person name="Han C."/>
            <person name="Larimer F."/>
            <person name="Land M."/>
            <person name="Hauser L."/>
            <person name="Markowitz V."/>
            <person name="Cheng J.-F."/>
            <person name="Hugenholtz P."/>
            <person name="Woyke T."/>
            <person name="Wu D."/>
            <person name="Spring S."/>
            <person name="Schroeder M."/>
            <person name="Kopitz M."/>
            <person name="Brambilla E."/>
            <person name="Klenk H.-P."/>
            <person name="Eisen J.A."/>
        </authorList>
    </citation>
    <scope>NUCLEOTIDE SEQUENCE</scope>
    <source>
        <strain evidence="2">DSM 3403</strain>
    </source>
</reference>
<keyword evidence="1" id="KW-0732">Signal</keyword>
<dbReference type="AlphaFoldDB" id="H8KWD7"/>
<dbReference type="HOGENOM" id="CLU_2119506_0_0_10"/>
<dbReference type="STRING" id="929556.Solca_2907"/>
<dbReference type="KEGG" id="scn:Solca_2907"/>
<accession>H8KWD7</accession>
<feature type="chain" id="PRO_5003615381" evidence="1">
    <location>
        <begin position="25"/>
        <end position="114"/>
    </location>
</feature>
<dbReference type="PROSITE" id="PS51257">
    <property type="entry name" value="PROKAR_LIPOPROTEIN"/>
    <property type="match status" value="1"/>
</dbReference>
<keyword evidence="3" id="KW-1185">Reference proteome</keyword>
<dbReference type="EMBL" id="CP003349">
    <property type="protein sequence ID" value="AFD07929.1"/>
    <property type="molecule type" value="Genomic_DNA"/>
</dbReference>
<dbReference type="OrthoDB" id="1523672at2"/>
<evidence type="ECO:0000313" key="2">
    <source>
        <dbReference type="EMBL" id="AFD07929.1"/>
    </source>
</evidence>
<name>H8KWD7_SOLCM</name>